<dbReference type="InterPro" id="IPR036960">
    <property type="entry name" value="T-box_sf"/>
</dbReference>
<dbReference type="GO" id="GO:0005634">
    <property type="term" value="C:nucleus"/>
    <property type="evidence" value="ECO:0007669"/>
    <property type="project" value="UniProtKB-SubCell"/>
</dbReference>
<organism evidence="7 8">
    <name type="scientific">Caenorhabditis japonica</name>
    <dbReference type="NCBI Taxonomy" id="281687"/>
    <lineage>
        <taxon>Eukaryota</taxon>
        <taxon>Metazoa</taxon>
        <taxon>Ecdysozoa</taxon>
        <taxon>Nematoda</taxon>
        <taxon>Chromadorea</taxon>
        <taxon>Rhabditida</taxon>
        <taxon>Rhabditina</taxon>
        <taxon>Rhabditomorpha</taxon>
        <taxon>Rhabditoidea</taxon>
        <taxon>Rhabditidae</taxon>
        <taxon>Peloderinae</taxon>
        <taxon>Caenorhabditis</taxon>
    </lineage>
</organism>
<keyword evidence="1" id="KW-0805">Transcription regulation</keyword>
<dbReference type="GO" id="GO:0000978">
    <property type="term" value="F:RNA polymerase II cis-regulatory region sequence-specific DNA binding"/>
    <property type="evidence" value="ECO:0007669"/>
    <property type="project" value="InterPro"/>
</dbReference>
<keyword evidence="3" id="KW-0804">Transcription</keyword>
<comment type="subcellular location">
    <subcellularLocation>
        <location evidence="5">Nucleus</location>
    </subcellularLocation>
</comment>
<protein>
    <recommendedName>
        <fullName evidence="6">T-box domain-containing protein</fullName>
    </recommendedName>
</protein>
<dbReference type="GO" id="GO:0045893">
    <property type="term" value="P:positive regulation of DNA-templated transcription"/>
    <property type="evidence" value="ECO:0007669"/>
    <property type="project" value="InterPro"/>
</dbReference>
<evidence type="ECO:0000313" key="8">
    <source>
        <dbReference type="Proteomes" id="UP000005237"/>
    </source>
</evidence>
<dbReference type="GO" id="GO:0042694">
    <property type="term" value="P:muscle cell fate specification"/>
    <property type="evidence" value="ECO:0007669"/>
    <property type="project" value="EnsemblMetazoa"/>
</dbReference>
<dbReference type="Proteomes" id="UP000005237">
    <property type="component" value="Unassembled WGS sequence"/>
</dbReference>
<dbReference type="InterPro" id="IPR046360">
    <property type="entry name" value="T-box_DNA-bd"/>
</dbReference>
<dbReference type="InterPro" id="IPR001699">
    <property type="entry name" value="TF_T-box"/>
</dbReference>
<dbReference type="SUPFAM" id="SSF49417">
    <property type="entry name" value="p53-like transcription factors"/>
    <property type="match status" value="1"/>
</dbReference>
<dbReference type="Gene3D" id="2.60.40.820">
    <property type="entry name" value="Transcription factor, T-box"/>
    <property type="match status" value="1"/>
</dbReference>
<feature type="domain" description="T-box" evidence="6">
    <location>
        <begin position="34"/>
        <end position="119"/>
    </location>
</feature>
<evidence type="ECO:0000259" key="6">
    <source>
        <dbReference type="PROSITE" id="PS50252"/>
    </source>
</evidence>
<sequence length="126" mass="14794">MDRRHYHAFSIDSILSRKSRRAETHSNHLIRVFLQSSGLWKRFHTLGTEMIVTKSGRYVNQGITVPQVFNNSRRMFPTLSVHIAGLDPMKNYVVMVDLECIEMKRFRYSFHQSKWISTGPGRILLK</sequence>
<dbReference type="InterPro" id="IPR008967">
    <property type="entry name" value="p53-like_TF_DNA-bd_sf"/>
</dbReference>
<dbReference type="SMART" id="SM00425">
    <property type="entry name" value="TBOX"/>
    <property type="match status" value="1"/>
</dbReference>
<name>A0A8R1E6X2_CAEJA</name>
<reference evidence="7" key="2">
    <citation type="submission" date="2022-06" db="UniProtKB">
        <authorList>
            <consortium name="EnsemblMetazoa"/>
        </authorList>
    </citation>
    <scope>IDENTIFICATION</scope>
    <source>
        <strain evidence="7">DF5081</strain>
    </source>
</reference>
<dbReference type="GO" id="GO:0000981">
    <property type="term" value="F:DNA-binding transcription factor activity, RNA polymerase II-specific"/>
    <property type="evidence" value="ECO:0007669"/>
    <property type="project" value="TreeGrafter"/>
</dbReference>
<reference evidence="8" key="1">
    <citation type="submission" date="2010-08" db="EMBL/GenBank/DDBJ databases">
        <authorList>
            <consortium name="Caenorhabditis japonica Sequencing Consortium"/>
            <person name="Wilson R.K."/>
        </authorList>
    </citation>
    <scope>NUCLEOTIDE SEQUENCE [LARGE SCALE GENOMIC DNA]</scope>
    <source>
        <strain evidence="8">DF5081</strain>
    </source>
</reference>
<keyword evidence="8" id="KW-1185">Reference proteome</keyword>
<comment type="caution">
    <text evidence="5">Lacks conserved residue(s) required for the propagation of feature annotation.</text>
</comment>
<evidence type="ECO:0000256" key="3">
    <source>
        <dbReference type="ARBA" id="ARBA00023163"/>
    </source>
</evidence>
<evidence type="ECO:0000313" key="7">
    <source>
        <dbReference type="EnsemblMetazoa" id="CJA24373.1"/>
    </source>
</evidence>
<dbReference type="Pfam" id="PF00907">
    <property type="entry name" value="T-box"/>
    <property type="match status" value="1"/>
</dbReference>
<accession>A0A8R1E6X2</accession>
<proteinExistence type="predicted"/>
<dbReference type="AlphaFoldDB" id="A0A8R1E6X2"/>
<dbReference type="PANTHER" id="PTHR11267:SF195">
    <property type="entry name" value="OPTOMOTOR-BLIND-RELATED-GENE-1, ISOFORM A"/>
    <property type="match status" value="1"/>
</dbReference>
<dbReference type="GO" id="GO:0000785">
    <property type="term" value="C:chromatin"/>
    <property type="evidence" value="ECO:0007669"/>
    <property type="project" value="TreeGrafter"/>
</dbReference>
<dbReference type="PANTHER" id="PTHR11267">
    <property type="entry name" value="T-BOX PROTEIN-RELATED"/>
    <property type="match status" value="1"/>
</dbReference>
<dbReference type="GO" id="GO:0009791">
    <property type="term" value="P:post-embryonic development"/>
    <property type="evidence" value="ECO:0007669"/>
    <property type="project" value="EnsemblMetazoa"/>
</dbReference>
<evidence type="ECO:0000256" key="2">
    <source>
        <dbReference type="ARBA" id="ARBA00023125"/>
    </source>
</evidence>
<dbReference type="EnsemblMetazoa" id="CJA24373.1">
    <property type="protein sequence ID" value="CJA24373.1"/>
    <property type="gene ID" value="WBGene00179945"/>
</dbReference>
<keyword evidence="2 5" id="KW-0238">DNA-binding</keyword>
<evidence type="ECO:0000256" key="1">
    <source>
        <dbReference type="ARBA" id="ARBA00023015"/>
    </source>
</evidence>
<keyword evidence="4 5" id="KW-0539">Nucleus</keyword>
<evidence type="ECO:0000256" key="5">
    <source>
        <dbReference type="PROSITE-ProRule" id="PRU00201"/>
    </source>
</evidence>
<dbReference type="PROSITE" id="PS50252">
    <property type="entry name" value="TBOX_3"/>
    <property type="match status" value="1"/>
</dbReference>
<evidence type="ECO:0000256" key="4">
    <source>
        <dbReference type="ARBA" id="ARBA00023242"/>
    </source>
</evidence>